<sequence>PYISTEILGTYNASSKTWTSNWTVPGDGLTAGVTPCTGCHKTIAVDSSYGAKAGDISWLDWMYFPCVLLKTNLKDIYTLTEIVPCGFFSPIFKLVRPGLALLSAGLLL</sequence>
<comment type="caution">
    <text evidence="1">The sequence shown here is derived from an EMBL/GenBank/DDBJ whole genome shotgun (WGS) entry which is preliminary data.</text>
</comment>
<proteinExistence type="predicted"/>
<dbReference type="EMBL" id="PEVA01000149">
    <property type="protein sequence ID" value="PIV08287.1"/>
    <property type="molecule type" value="Genomic_DNA"/>
</dbReference>
<evidence type="ECO:0000313" key="2">
    <source>
        <dbReference type="Proteomes" id="UP000230119"/>
    </source>
</evidence>
<organism evidence="1 2">
    <name type="scientific">Candidatus Roizmanbacteria bacterium CG03_land_8_20_14_0_80_39_12</name>
    <dbReference type="NCBI Taxonomy" id="1974847"/>
    <lineage>
        <taxon>Bacteria</taxon>
        <taxon>Candidatus Roizmaniibacteriota</taxon>
    </lineage>
</organism>
<gene>
    <name evidence="1" type="ORF">COS52_03520</name>
</gene>
<feature type="non-terminal residue" evidence="1">
    <location>
        <position position="1"/>
    </location>
</feature>
<dbReference type="AlphaFoldDB" id="A0A2M7BS61"/>
<name>A0A2M7BS61_9BACT</name>
<protein>
    <submittedName>
        <fullName evidence="1">Uncharacterized protein</fullName>
    </submittedName>
</protein>
<reference evidence="2" key="1">
    <citation type="submission" date="2017-09" db="EMBL/GenBank/DDBJ databases">
        <title>Depth-based differentiation of microbial function through sediment-hosted aquifers and enrichment of novel symbionts in the deep terrestrial subsurface.</title>
        <authorList>
            <person name="Probst A.J."/>
            <person name="Ladd B."/>
            <person name="Jarett J.K."/>
            <person name="Geller-Mcgrath D.E."/>
            <person name="Sieber C.M.K."/>
            <person name="Emerson J.B."/>
            <person name="Anantharaman K."/>
            <person name="Thomas B.C."/>
            <person name="Malmstrom R."/>
            <person name="Stieglmeier M."/>
            <person name="Klingl A."/>
            <person name="Woyke T."/>
            <person name="Ryan C.M."/>
            <person name="Banfield J.F."/>
        </authorList>
    </citation>
    <scope>NUCLEOTIDE SEQUENCE [LARGE SCALE GENOMIC DNA]</scope>
</reference>
<accession>A0A2M7BS61</accession>
<evidence type="ECO:0000313" key="1">
    <source>
        <dbReference type="EMBL" id="PIV08287.1"/>
    </source>
</evidence>
<dbReference type="Proteomes" id="UP000230119">
    <property type="component" value="Unassembled WGS sequence"/>
</dbReference>